<protein>
    <submittedName>
        <fullName evidence="2">Phosphatase</fullName>
    </submittedName>
</protein>
<dbReference type="PANTHER" id="PTHR36928">
    <property type="entry name" value="PHOSPHATASE YCDX-RELATED"/>
    <property type="match status" value="1"/>
</dbReference>
<dbReference type="InterPro" id="IPR050243">
    <property type="entry name" value="PHP_phosphatase"/>
</dbReference>
<dbReference type="Gene3D" id="3.20.20.140">
    <property type="entry name" value="Metal-dependent hydrolases"/>
    <property type="match status" value="1"/>
</dbReference>
<organism evidence="2 3">
    <name type="scientific">Clostridium neuense</name>
    <dbReference type="NCBI Taxonomy" id="1728934"/>
    <lineage>
        <taxon>Bacteria</taxon>
        <taxon>Bacillati</taxon>
        <taxon>Bacillota</taxon>
        <taxon>Clostridia</taxon>
        <taxon>Eubacteriales</taxon>
        <taxon>Clostridiaceae</taxon>
        <taxon>Clostridium</taxon>
    </lineage>
</organism>
<comment type="caution">
    <text evidence="2">The sequence shown here is derived from an EMBL/GenBank/DDBJ whole genome shotgun (WGS) entry which is preliminary data.</text>
</comment>
<dbReference type="SMART" id="SM00481">
    <property type="entry name" value="POLIIIAc"/>
    <property type="match status" value="1"/>
</dbReference>
<evidence type="ECO:0000259" key="1">
    <source>
        <dbReference type="SMART" id="SM00481"/>
    </source>
</evidence>
<dbReference type="PANTHER" id="PTHR36928:SF1">
    <property type="entry name" value="PHOSPHATASE YCDX-RELATED"/>
    <property type="match status" value="1"/>
</dbReference>
<dbReference type="RefSeq" id="WP_406785730.1">
    <property type="nucleotide sequence ID" value="NZ_JBJIAA010000001.1"/>
</dbReference>
<feature type="domain" description="Polymerase/histidinol phosphatase N-terminal" evidence="1">
    <location>
        <begin position="5"/>
        <end position="80"/>
    </location>
</feature>
<accession>A0ABW8T9H9</accession>
<gene>
    <name evidence="2" type="ORF">ACJDT4_01360</name>
</gene>
<dbReference type="InterPro" id="IPR016195">
    <property type="entry name" value="Pol/histidinol_Pase-like"/>
</dbReference>
<dbReference type="SUPFAM" id="SSF89550">
    <property type="entry name" value="PHP domain-like"/>
    <property type="match status" value="1"/>
</dbReference>
<name>A0ABW8T9H9_9CLOT</name>
<dbReference type="Pfam" id="PF02811">
    <property type="entry name" value="PHP"/>
    <property type="match status" value="1"/>
</dbReference>
<evidence type="ECO:0000313" key="2">
    <source>
        <dbReference type="EMBL" id="MFL0249055.1"/>
    </source>
</evidence>
<keyword evidence="3" id="KW-1185">Reference proteome</keyword>
<dbReference type="InterPro" id="IPR004013">
    <property type="entry name" value="PHP_dom"/>
</dbReference>
<sequence>MKYIVDLHTHSIVSGHAFTTLFENIKQAGLNGIKVLGTSEHGPNMPGGPHIFYFGNMKKNIPRELYGVTILRGCEANIIDYEGNIDLPEETQEKLDYIIASLHDVCITPGTIEENTRAVLKVMDNERIDILGHLGNPAFPINKEAVVKKAKEANVIIEINNGSLTGSREGSKENCIEIAKLCKKNGVKVILSTDAHISLKIGKFEKAQEIVERVNMPEELIINNKESKIFDYLKSKGKLIDI</sequence>
<evidence type="ECO:0000313" key="3">
    <source>
        <dbReference type="Proteomes" id="UP001623592"/>
    </source>
</evidence>
<dbReference type="EMBL" id="JBJIAA010000001">
    <property type="protein sequence ID" value="MFL0249055.1"/>
    <property type="molecule type" value="Genomic_DNA"/>
</dbReference>
<dbReference type="NCBIfam" id="NF006702">
    <property type="entry name" value="PRK09248.1"/>
    <property type="match status" value="1"/>
</dbReference>
<dbReference type="Proteomes" id="UP001623592">
    <property type="component" value="Unassembled WGS sequence"/>
</dbReference>
<reference evidence="2 3" key="1">
    <citation type="submission" date="2024-11" db="EMBL/GenBank/DDBJ databases">
        <authorList>
            <person name="Heng Y.C."/>
            <person name="Lim A.C.H."/>
            <person name="Lee J.K.Y."/>
            <person name="Kittelmann S."/>
        </authorList>
    </citation>
    <scope>NUCLEOTIDE SEQUENCE [LARGE SCALE GENOMIC DNA]</scope>
    <source>
        <strain evidence="2 3">WILCCON 0114</strain>
    </source>
</reference>
<dbReference type="InterPro" id="IPR003141">
    <property type="entry name" value="Pol/His_phosphatase_N"/>
</dbReference>
<proteinExistence type="predicted"/>
<dbReference type="CDD" id="cd07437">
    <property type="entry name" value="PHP_HisPPase_Ycdx_like"/>
    <property type="match status" value="1"/>
</dbReference>